<proteinExistence type="predicted"/>
<organism evidence="1 2">
    <name type="scientific">Enterocloster clostridioformis</name>
    <dbReference type="NCBI Taxonomy" id="1531"/>
    <lineage>
        <taxon>Bacteria</taxon>
        <taxon>Bacillati</taxon>
        <taxon>Bacillota</taxon>
        <taxon>Clostridia</taxon>
        <taxon>Lachnospirales</taxon>
        <taxon>Lachnospiraceae</taxon>
        <taxon>Enterocloster</taxon>
    </lineage>
</organism>
<protein>
    <submittedName>
        <fullName evidence="1">Gp23-like protein</fullName>
    </submittedName>
</protein>
<sequence>MNYYETLIDGATYDGFIVKELPLKSGDGRCRGRRIAIRQDIPTLKKKADALAEEIAHGKITVGDISDQTTPANRRQERLARLMAYEIRFPLMDIVHAFKAHCTNIYEMSEYLDVSEDTIKDAIDFYTQKYGVSTTVDNYIIQFEPYLQVHEFWMSPLK</sequence>
<accession>A0A174PSU5</accession>
<evidence type="ECO:0000313" key="2">
    <source>
        <dbReference type="Proteomes" id="UP000095512"/>
    </source>
</evidence>
<name>A0A174PSU5_9FIRM</name>
<dbReference type="EMBL" id="CZAB01000041">
    <property type="protein sequence ID" value="CUP60989.1"/>
    <property type="molecule type" value="Genomic_DNA"/>
</dbReference>
<reference evidence="1 2" key="1">
    <citation type="submission" date="2015-09" db="EMBL/GenBank/DDBJ databases">
        <authorList>
            <consortium name="Pathogen Informatics"/>
        </authorList>
    </citation>
    <scope>NUCLEOTIDE SEQUENCE [LARGE SCALE GENOMIC DNA]</scope>
    <source>
        <strain evidence="1 2">2789STDY5834865</strain>
    </source>
</reference>
<dbReference type="RefSeq" id="WP_057572460.1">
    <property type="nucleotide sequence ID" value="NZ_CZAB01000041.1"/>
</dbReference>
<evidence type="ECO:0000313" key="1">
    <source>
        <dbReference type="EMBL" id="CUP60989.1"/>
    </source>
</evidence>
<gene>
    <name evidence="1" type="ORF">ERS852480_03690</name>
</gene>
<dbReference type="AlphaFoldDB" id="A0A174PSU5"/>
<dbReference type="Proteomes" id="UP000095512">
    <property type="component" value="Unassembled WGS sequence"/>
</dbReference>